<dbReference type="EMBL" id="AGNK02001494">
    <property type="status" value="NOT_ANNOTATED_CDS"/>
    <property type="molecule type" value="Genomic_DNA"/>
</dbReference>
<protein>
    <submittedName>
        <fullName evidence="1">Uncharacterized protein</fullName>
    </submittedName>
</protein>
<reference evidence="1" key="2">
    <citation type="submission" date="2018-08" db="UniProtKB">
        <authorList>
            <consortium name="EnsemblPlants"/>
        </authorList>
    </citation>
    <scope>IDENTIFICATION</scope>
    <source>
        <strain evidence="1">Yugu1</strain>
    </source>
</reference>
<dbReference type="InParanoid" id="K3ZGL6"/>
<sequence length="44" mass="4690">MVGNPCCRIYRGLASAGFSCWLALSNKSTYPTPTGGPMLQRAVL</sequence>
<keyword evidence="2" id="KW-1185">Reference proteome</keyword>
<reference evidence="2" key="1">
    <citation type="journal article" date="2012" name="Nat. Biotechnol.">
        <title>Reference genome sequence of the model plant Setaria.</title>
        <authorList>
            <person name="Bennetzen J.L."/>
            <person name="Schmutz J."/>
            <person name="Wang H."/>
            <person name="Percifield R."/>
            <person name="Hawkins J."/>
            <person name="Pontaroli A.C."/>
            <person name="Estep M."/>
            <person name="Feng L."/>
            <person name="Vaughn J.N."/>
            <person name="Grimwood J."/>
            <person name="Jenkins J."/>
            <person name="Barry K."/>
            <person name="Lindquist E."/>
            <person name="Hellsten U."/>
            <person name="Deshpande S."/>
            <person name="Wang X."/>
            <person name="Wu X."/>
            <person name="Mitros T."/>
            <person name="Triplett J."/>
            <person name="Yang X."/>
            <person name="Ye C.Y."/>
            <person name="Mauro-Herrera M."/>
            <person name="Wang L."/>
            <person name="Li P."/>
            <person name="Sharma M."/>
            <person name="Sharma R."/>
            <person name="Ronald P.C."/>
            <person name="Panaud O."/>
            <person name="Kellogg E.A."/>
            <person name="Brutnell T.P."/>
            <person name="Doust A.N."/>
            <person name="Tuskan G.A."/>
            <person name="Rokhsar D."/>
            <person name="Devos K.M."/>
        </authorList>
    </citation>
    <scope>NUCLEOTIDE SEQUENCE [LARGE SCALE GENOMIC DNA]</scope>
    <source>
        <strain evidence="2">cv. Yugu1</strain>
    </source>
</reference>
<accession>K3ZGL6</accession>
<dbReference type="Gramene" id="KQL13903">
    <property type="protein sequence ID" value="KQL13903"/>
    <property type="gene ID" value="SETIT_025718mg"/>
</dbReference>
<dbReference type="HOGENOM" id="CLU_3225537_0_0_1"/>
<evidence type="ECO:0000313" key="1">
    <source>
        <dbReference type="EnsemblPlants" id="KQL13903"/>
    </source>
</evidence>
<organism evidence="1 2">
    <name type="scientific">Setaria italica</name>
    <name type="common">Foxtail millet</name>
    <name type="synonym">Panicum italicum</name>
    <dbReference type="NCBI Taxonomy" id="4555"/>
    <lineage>
        <taxon>Eukaryota</taxon>
        <taxon>Viridiplantae</taxon>
        <taxon>Streptophyta</taxon>
        <taxon>Embryophyta</taxon>
        <taxon>Tracheophyta</taxon>
        <taxon>Spermatophyta</taxon>
        <taxon>Magnoliopsida</taxon>
        <taxon>Liliopsida</taxon>
        <taxon>Poales</taxon>
        <taxon>Poaceae</taxon>
        <taxon>PACMAD clade</taxon>
        <taxon>Panicoideae</taxon>
        <taxon>Panicodae</taxon>
        <taxon>Paniceae</taxon>
        <taxon>Cenchrinae</taxon>
        <taxon>Setaria</taxon>
    </lineage>
</organism>
<dbReference type="AlphaFoldDB" id="K3ZGL6"/>
<dbReference type="Proteomes" id="UP000004995">
    <property type="component" value="Unassembled WGS sequence"/>
</dbReference>
<evidence type="ECO:0000313" key="2">
    <source>
        <dbReference type="Proteomes" id="UP000004995"/>
    </source>
</evidence>
<dbReference type="EnsemblPlants" id="KQL13903">
    <property type="protein sequence ID" value="KQL13903"/>
    <property type="gene ID" value="SETIT_025718mg"/>
</dbReference>
<proteinExistence type="predicted"/>
<name>K3ZGL6_SETIT</name>